<evidence type="ECO:0000313" key="3">
    <source>
        <dbReference type="EMBL" id="MFD2531191.1"/>
    </source>
</evidence>
<dbReference type="EMBL" id="JBHULI010000002">
    <property type="protein sequence ID" value="MFD2531191.1"/>
    <property type="molecule type" value="Genomic_DNA"/>
</dbReference>
<dbReference type="Gene3D" id="3.30.750.170">
    <property type="match status" value="1"/>
</dbReference>
<dbReference type="InterPro" id="IPR005151">
    <property type="entry name" value="Tail-specific_protease"/>
</dbReference>
<comment type="caution">
    <text evidence="3">The sequence shown here is derived from an EMBL/GenBank/DDBJ whole genome shotgun (WGS) entry which is preliminary data.</text>
</comment>
<dbReference type="PANTHER" id="PTHR32060">
    <property type="entry name" value="TAIL-SPECIFIC PROTEASE"/>
    <property type="match status" value="1"/>
</dbReference>
<dbReference type="SUPFAM" id="SSF52096">
    <property type="entry name" value="ClpP/crotonase"/>
    <property type="match status" value="1"/>
</dbReference>
<feature type="domain" description="PDZ" evidence="2">
    <location>
        <begin position="85"/>
        <end position="150"/>
    </location>
</feature>
<dbReference type="PANTHER" id="PTHR32060:SF30">
    <property type="entry name" value="CARBOXY-TERMINAL PROCESSING PROTEASE CTPA"/>
    <property type="match status" value="1"/>
</dbReference>
<dbReference type="RefSeq" id="WP_390297766.1">
    <property type="nucleotide sequence ID" value="NZ_JBHULI010000002.1"/>
</dbReference>
<dbReference type="PROSITE" id="PS51257">
    <property type="entry name" value="PROKAR_LIPOPROTEIN"/>
    <property type="match status" value="1"/>
</dbReference>
<dbReference type="SUPFAM" id="SSF50156">
    <property type="entry name" value="PDZ domain-like"/>
    <property type="match status" value="1"/>
</dbReference>
<sequence>MQSRIFFFPLLFSALMLFSACKDNPSGTDEGEFFEINSWMHQNMELYYFWNELVPEEPNGTITPGDFFDSMLEPDDEFSYYSDDAQSLLQELNGSSFTAGFSPYFGRFFDTDNVFIVVEFSYPNSPAKEAGIERGDFIIKINGQDITINNYLDLYYAESATTTYTLAEYDSSQNTLVESETVELTKAELDLDPVVYSDIIEENGSKIGYLLYARFLTGENDQFIESLDNVLSNFKNAGVDELVVDLRYNPGGRISAATNFANALAPPSVTSNEEVFVRYEYNENLENFYIEDGGLDSPNLVARFSDDPNNLNLDRVYFLTTSSSASASELLINGLTPYMEVISIGTPTFGKFYGSYVLTGENANPPNNYAVVPVTLKYSNANGFSDFRDGLAPDHPIEENILELKAVGDTTDVMLAKAIQLITGGEGPPAKVSTPLLIEKLDDPIRLKRGNVFFE</sequence>
<name>A0ABW5JGN7_9BACT</name>
<dbReference type="Pfam" id="PF03572">
    <property type="entry name" value="Peptidase_S41"/>
    <property type="match status" value="1"/>
</dbReference>
<dbReference type="SMART" id="SM00245">
    <property type="entry name" value="TSPc"/>
    <property type="match status" value="1"/>
</dbReference>
<dbReference type="InterPro" id="IPR001478">
    <property type="entry name" value="PDZ"/>
</dbReference>
<dbReference type="InterPro" id="IPR041489">
    <property type="entry name" value="PDZ_6"/>
</dbReference>
<evidence type="ECO:0000259" key="2">
    <source>
        <dbReference type="PROSITE" id="PS50106"/>
    </source>
</evidence>
<dbReference type="InterPro" id="IPR029045">
    <property type="entry name" value="ClpP/crotonase-like_dom_sf"/>
</dbReference>
<dbReference type="Pfam" id="PF18294">
    <property type="entry name" value="Pept_S41_N"/>
    <property type="match status" value="1"/>
</dbReference>
<evidence type="ECO:0000256" key="1">
    <source>
        <dbReference type="SAM" id="SignalP"/>
    </source>
</evidence>
<accession>A0ABW5JGN7</accession>
<dbReference type="Pfam" id="PF17820">
    <property type="entry name" value="PDZ_6"/>
    <property type="match status" value="1"/>
</dbReference>
<dbReference type="Gene3D" id="2.30.42.10">
    <property type="match status" value="1"/>
</dbReference>
<dbReference type="Proteomes" id="UP001597460">
    <property type="component" value="Unassembled WGS sequence"/>
</dbReference>
<evidence type="ECO:0000313" key="4">
    <source>
        <dbReference type="Proteomes" id="UP001597460"/>
    </source>
</evidence>
<keyword evidence="1" id="KW-0732">Signal</keyword>
<dbReference type="InterPro" id="IPR041613">
    <property type="entry name" value="Pept_S41_N"/>
</dbReference>
<dbReference type="PROSITE" id="PS50106">
    <property type="entry name" value="PDZ"/>
    <property type="match status" value="1"/>
</dbReference>
<protein>
    <submittedName>
        <fullName evidence="3">S41 family peptidase</fullName>
    </submittedName>
</protein>
<proteinExistence type="predicted"/>
<organism evidence="3 4">
    <name type="scientific">Gracilimonas halophila</name>
    <dbReference type="NCBI Taxonomy" id="1834464"/>
    <lineage>
        <taxon>Bacteria</taxon>
        <taxon>Pseudomonadati</taxon>
        <taxon>Balneolota</taxon>
        <taxon>Balneolia</taxon>
        <taxon>Balneolales</taxon>
        <taxon>Balneolaceae</taxon>
        <taxon>Gracilimonas</taxon>
    </lineage>
</organism>
<feature type="signal peptide" evidence="1">
    <location>
        <begin position="1"/>
        <end position="22"/>
    </location>
</feature>
<gene>
    <name evidence="3" type="ORF">ACFSVN_01890</name>
</gene>
<keyword evidence="4" id="KW-1185">Reference proteome</keyword>
<reference evidence="4" key="1">
    <citation type="journal article" date="2019" name="Int. J. Syst. Evol. Microbiol.">
        <title>The Global Catalogue of Microorganisms (GCM) 10K type strain sequencing project: providing services to taxonomists for standard genome sequencing and annotation.</title>
        <authorList>
            <consortium name="The Broad Institute Genomics Platform"/>
            <consortium name="The Broad Institute Genome Sequencing Center for Infectious Disease"/>
            <person name="Wu L."/>
            <person name="Ma J."/>
        </authorList>
    </citation>
    <scope>NUCLEOTIDE SEQUENCE [LARGE SCALE GENOMIC DNA]</scope>
    <source>
        <strain evidence="4">KCTC 52042</strain>
    </source>
</reference>
<dbReference type="InterPro" id="IPR036034">
    <property type="entry name" value="PDZ_sf"/>
</dbReference>
<dbReference type="Gene3D" id="3.90.226.10">
    <property type="entry name" value="2-enoyl-CoA Hydratase, Chain A, domain 1"/>
    <property type="match status" value="1"/>
</dbReference>
<feature type="chain" id="PRO_5047109259" evidence="1">
    <location>
        <begin position="23"/>
        <end position="455"/>
    </location>
</feature>